<dbReference type="Pfam" id="PF07670">
    <property type="entry name" value="Gate"/>
    <property type="match status" value="1"/>
</dbReference>
<proteinExistence type="predicted"/>
<feature type="transmembrane region" description="Helical" evidence="1">
    <location>
        <begin position="29"/>
        <end position="49"/>
    </location>
</feature>
<organism evidence="3 4">
    <name type="scientific">Candidatus Termititenax persephonae</name>
    <dbReference type="NCBI Taxonomy" id="2218525"/>
    <lineage>
        <taxon>Bacteria</taxon>
        <taxon>Bacillati</taxon>
        <taxon>Candidatus Margulisiibacteriota</taxon>
        <taxon>Candidatus Termititenacia</taxon>
        <taxon>Candidatus Termititenacales</taxon>
        <taxon>Candidatus Termititenacaceae</taxon>
        <taxon>Candidatus Termititenax</taxon>
    </lineage>
</organism>
<dbReference type="GO" id="GO:0005886">
    <property type="term" value="C:plasma membrane"/>
    <property type="evidence" value="ECO:0007669"/>
    <property type="project" value="TreeGrafter"/>
</dbReference>
<keyword evidence="1" id="KW-0472">Membrane</keyword>
<reference evidence="3 4" key="1">
    <citation type="journal article" date="2019" name="ISME J.">
        <title>Genome analyses of uncultured TG2/ZB3 bacteria in 'Margulisbacteria' specifically attached to ectosymbiotic spirochetes of protists in the termite gut.</title>
        <authorList>
            <person name="Utami Y.D."/>
            <person name="Kuwahara H."/>
            <person name="Igai K."/>
            <person name="Murakami T."/>
            <person name="Sugaya K."/>
            <person name="Morikawa T."/>
            <person name="Nagura Y."/>
            <person name="Yuki M."/>
            <person name="Deevong P."/>
            <person name="Inoue T."/>
            <person name="Kihara K."/>
            <person name="Lo N."/>
            <person name="Yamada A."/>
            <person name="Ohkuma M."/>
            <person name="Hongoh Y."/>
        </authorList>
    </citation>
    <scope>NUCLEOTIDE SEQUENCE [LARGE SCALE GENOMIC DNA]</scope>
    <source>
        <strain evidence="3">NkOx7-02</strain>
    </source>
</reference>
<feature type="domain" description="Nucleoside transporter/FeoB GTPase Gate" evidence="2">
    <location>
        <begin position="26"/>
        <end position="164"/>
    </location>
</feature>
<evidence type="ECO:0000256" key="1">
    <source>
        <dbReference type="SAM" id="Phobius"/>
    </source>
</evidence>
<keyword evidence="1" id="KW-1133">Transmembrane helix</keyword>
<feature type="transmembrane region" description="Helical" evidence="1">
    <location>
        <begin position="169"/>
        <end position="189"/>
    </location>
</feature>
<dbReference type="InterPro" id="IPR011642">
    <property type="entry name" value="Gate_dom"/>
</dbReference>
<dbReference type="EMBL" id="BGZO01000046">
    <property type="protein sequence ID" value="GBR76755.1"/>
    <property type="molecule type" value="Genomic_DNA"/>
</dbReference>
<evidence type="ECO:0000259" key="2">
    <source>
        <dbReference type="Pfam" id="PF07670"/>
    </source>
</evidence>
<dbReference type="InterPro" id="IPR050860">
    <property type="entry name" value="FeoB_GTPase"/>
</dbReference>
<feature type="transmembrane region" description="Helical" evidence="1">
    <location>
        <begin position="137"/>
        <end position="157"/>
    </location>
</feature>
<dbReference type="AlphaFoldDB" id="A0A388TIJ3"/>
<keyword evidence="4" id="KW-1185">Reference proteome</keyword>
<keyword evidence="1" id="KW-0812">Transmembrane</keyword>
<dbReference type="GO" id="GO:0015093">
    <property type="term" value="F:ferrous iron transmembrane transporter activity"/>
    <property type="evidence" value="ECO:0007669"/>
    <property type="project" value="TreeGrafter"/>
</dbReference>
<accession>A0A388TIJ3</accession>
<dbReference type="PANTHER" id="PTHR43185:SF1">
    <property type="entry name" value="FE(2+) TRANSPORTER FEOB"/>
    <property type="match status" value="1"/>
</dbReference>
<dbReference type="Proteomes" id="UP000275925">
    <property type="component" value="Unassembled WGS sequence"/>
</dbReference>
<name>A0A388TIJ3_9BACT</name>
<comment type="caution">
    <text evidence="3">The sequence shown here is derived from an EMBL/GenBank/DDBJ whole genome shotgun (WGS) entry which is preliminary data.</text>
</comment>
<evidence type="ECO:0000313" key="3">
    <source>
        <dbReference type="EMBL" id="GBR76755.1"/>
    </source>
</evidence>
<protein>
    <submittedName>
        <fullName evidence="3">Ferrous iron transport protein B</fullName>
    </submittedName>
</protein>
<dbReference type="PANTHER" id="PTHR43185">
    <property type="entry name" value="FERROUS IRON TRANSPORT PROTEIN B"/>
    <property type="match status" value="1"/>
</dbReference>
<gene>
    <name evidence="3" type="primary">feoB</name>
    <name evidence="3" type="ORF">NO2_1253</name>
</gene>
<evidence type="ECO:0000313" key="4">
    <source>
        <dbReference type="Proteomes" id="UP000275925"/>
    </source>
</evidence>
<sequence>MELPPYRAPTFSYLLIQMWIKAQLYLKKAGTIILLVSIALWALTTFPALPEDYPGEMSQIEYSLAGRAGKFIEPVIKPLGFDWKLGIALVSGVAAKEVVVSTLGTIYALDDADIEDEEATALKDRISRDPVFTLPTVLALLAFVLLYVPCLAATAVFHKEAGSWRYTALYFGYTCGVAWLAAFAIQKIAGLIW</sequence>